<dbReference type="PANTHER" id="PTHR33387:SF3">
    <property type="entry name" value="DUF985 DOMAIN-CONTAINING PROTEIN"/>
    <property type="match status" value="1"/>
</dbReference>
<dbReference type="InterPro" id="IPR011051">
    <property type="entry name" value="RmlC_Cupin_sf"/>
</dbReference>
<comment type="caution">
    <text evidence="2">The sequence shown here is derived from an EMBL/GenBank/DDBJ whole genome shotgun (WGS) entry which is preliminary data.</text>
</comment>
<evidence type="ECO:0000259" key="1">
    <source>
        <dbReference type="Pfam" id="PF06172"/>
    </source>
</evidence>
<feature type="domain" description="DUF985" evidence="1">
    <location>
        <begin position="33"/>
        <end position="104"/>
    </location>
</feature>
<protein>
    <submittedName>
        <fullName evidence="2">Cupin domain-containing protein</fullName>
    </submittedName>
</protein>
<dbReference type="InterPro" id="IPR014710">
    <property type="entry name" value="RmlC-like_jellyroll"/>
</dbReference>
<dbReference type="Gene3D" id="2.60.120.10">
    <property type="entry name" value="Jelly Rolls"/>
    <property type="match status" value="1"/>
</dbReference>
<reference evidence="2 3" key="1">
    <citation type="journal article" date="2021" name="ISME J.">
        <title>Genomic evolution of the class Acidithiobacillia: deep-branching Proteobacteria living in extreme acidic conditions.</title>
        <authorList>
            <person name="Moya-Beltran A."/>
            <person name="Beard S."/>
            <person name="Rojas-Villalobos C."/>
            <person name="Issotta F."/>
            <person name="Gallardo Y."/>
            <person name="Ulloa R."/>
            <person name="Giaveno A."/>
            <person name="Degli Esposti M."/>
            <person name="Johnson D.B."/>
            <person name="Quatrini R."/>
        </authorList>
    </citation>
    <scope>NUCLEOTIDE SEQUENCE [LARGE SCALE GENOMIC DNA]</scope>
    <source>
        <strain evidence="2 3">RW2</strain>
    </source>
</reference>
<dbReference type="PANTHER" id="PTHR33387">
    <property type="entry name" value="RMLC-LIKE JELLY ROLL FOLD PROTEIN"/>
    <property type="match status" value="1"/>
</dbReference>
<name>A0ABS6A2Y1_9PROT</name>
<dbReference type="RefSeq" id="WP_215884762.1">
    <property type="nucleotide sequence ID" value="NZ_JAAOMP010000153.1"/>
</dbReference>
<gene>
    <name evidence="2" type="ORF">HAP95_13965</name>
</gene>
<evidence type="ECO:0000313" key="2">
    <source>
        <dbReference type="EMBL" id="MBU2761238.1"/>
    </source>
</evidence>
<keyword evidence="3" id="KW-1185">Reference proteome</keyword>
<dbReference type="SUPFAM" id="SSF51182">
    <property type="entry name" value="RmlC-like cupins"/>
    <property type="match status" value="1"/>
</dbReference>
<dbReference type="InterPro" id="IPR039935">
    <property type="entry name" value="YML079W-like"/>
</dbReference>
<dbReference type="InterPro" id="IPR009327">
    <property type="entry name" value="Cupin_DUF985"/>
</dbReference>
<sequence length="117" mass="13443">MLRSTSLTKAVVFCLGDFRNISGNIPSYIMSAQKIIHQLDLQPHPEGGWYRRTSTSPAMLSTLQGHRPTLTSIFYLLAKNHLSRWHVIQSTELWHFYKGAPLEMDNNFDGYGLNRIH</sequence>
<dbReference type="Proteomes" id="UP000755654">
    <property type="component" value="Unassembled WGS sequence"/>
</dbReference>
<dbReference type="Pfam" id="PF06172">
    <property type="entry name" value="Cupin_5"/>
    <property type="match status" value="1"/>
</dbReference>
<accession>A0ABS6A2Y1</accession>
<proteinExistence type="predicted"/>
<organism evidence="2 3">
    <name type="scientific">Acidithiobacillus sulfurivorans</name>
    <dbReference type="NCBI Taxonomy" id="1958756"/>
    <lineage>
        <taxon>Bacteria</taxon>
        <taxon>Pseudomonadati</taxon>
        <taxon>Pseudomonadota</taxon>
        <taxon>Acidithiobacillia</taxon>
        <taxon>Acidithiobacillales</taxon>
        <taxon>Acidithiobacillaceae</taxon>
        <taxon>Acidithiobacillus</taxon>
    </lineage>
</organism>
<dbReference type="EMBL" id="JAAOMP010000153">
    <property type="protein sequence ID" value="MBU2761238.1"/>
    <property type="molecule type" value="Genomic_DNA"/>
</dbReference>
<evidence type="ECO:0000313" key="3">
    <source>
        <dbReference type="Proteomes" id="UP000755654"/>
    </source>
</evidence>